<dbReference type="EMBL" id="RIBY02002334">
    <property type="protein sequence ID" value="KAH9819355.1"/>
    <property type="molecule type" value="Genomic_DNA"/>
</dbReference>
<dbReference type="GO" id="GO:0071555">
    <property type="term" value="P:cell wall organization"/>
    <property type="evidence" value="ECO:0007669"/>
    <property type="project" value="UniProtKB-KW"/>
</dbReference>
<evidence type="ECO:0000256" key="4">
    <source>
        <dbReference type="ARBA" id="ARBA00022729"/>
    </source>
</evidence>
<dbReference type="Proteomes" id="UP001138500">
    <property type="component" value="Unassembled WGS sequence"/>
</dbReference>
<keyword evidence="5" id="KW-0677">Repeat</keyword>
<dbReference type="InterPro" id="IPR013210">
    <property type="entry name" value="LRR_N_plant-typ"/>
</dbReference>
<proteinExistence type="predicted"/>
<keyword evidence="7" id="KW-0961">Cell wall biogenesis/degradation</keyword>
<evidence type="ECO:0000256" key="5">
    <source>
        <dbReference type="ARBA" id="ARBA00022737"/>
    </source>
</evidence>
<reference evidence="11 12" key="2">
    <citation type="journal article" date="2021" name="Curr. Genet.">
        <title>Genetic response to nitrogen starvation in the aggressive Eucalyptus foliar pathogen Teratosphaeria destructans.</title>
        <authorList>
            <person name="Havenga M."/>
            <person name="Wingfield B.D."/>
            <person name="Wingfield M.J."/>
            <person name="Dreyer L.L."/>
            <person name="Roets F."/>
            <person name="Aylward J."/>
        </authorList>
    </citation>
    <scope>NUCLEOTIDE SEQUENCE [LARGE SCALE GENOMIC DNA]</scope>
    <source>
        <strain evidence="11">CMW44962</strain>
    </source>
</reference>
<protein>
    <recommendedName>
        <fullName evidence="8">Cell wall hydroxyproline-rich glycoprotein</fullName>
    </recommendedName>
</protein>
<comment type="subcellular location">
    <subcellularLocation>
        <location evidence="1">Secreted</location>
        <location evidence="1">Cell wall</location>
    </subcellularLocation>
</comment>
<evidence type="ECO:0000259" key="10">
    <source>
        <dbReference type="Pfam" id="PF08263"/>
    </source>
</evidence>
<dbReference type="Pfam" id="PF08263">
    <property type="entry name" value="LRRNT_2"/>
    <property type="match status" value="1"/>
</dbReference>
<dbReference type="OrthoDB" id="676979at2759"/>
<dbReference type="SUPFAM" id="SSF52058">
    <property type="entry name" value="L domain-like"/>
    <property type="match status" value="1"/>
</dbReference>
<reference evidence="11 12" key="1">
    <citation type="journal article" date="2018" name="IMA Fungus">
        <title>IMA Genome-F 10: Nine draft genome sequences of Claviceps purpurea s.lat., including C. arundinis, C. humidiphila, and C. cf. spartinae, pseudomolecules for the pitch canker pathogen Fusarium circinatum, draft genome of Davidsoniella eucalypti, Grosmannia galeiformis, Quambalaria eucalypti, and Teratosphaeria destructans.</title>
        <authorList>
            <person name="Wingfield B.D."/>
            <person name="Liu M."/>
            <person name="Nguyen H.D."/>
            <person name="Lane F.A."/>
            <person name="Morgan S.W."/>
            <person name="De Vos L."/>
            <person name="Wilken P.M."/>
            <person name="Duong T.A."/>
            <person name="Aylward J."/>
            <person name="Coetzee M.P."/>
            <person name="Dadej K."/>
            <person name="De Beer Z.W."/>
            <person name="Findlay W."/>
            <person name="Havenga M."/>
            <person name="Kolarik M."/>
            <person name="Menzies J.G."/>
            <person name="Naidoo K."/>
            <person name="Pochopski O."/>
            <person name="Shoukouhi P."/>
            <person name="Santana Q.C."/>
            <person name="Seifert K.A."/>
            <person name="Soal N."/>
            <person name="Steenkamp E.T."/>
            <person name="Tatham C.T."/>
            <person name="van der Nest M.A."/>
            <person name="Wingfield M.J."/>
        </authorList>
    </citation>
    <scope>NUCLEOTIDE SEQUENCE [LARGE SCALE GENOMIC DNA]</scope>
    <source>
        <strain evidence="11">CMW44962</strain>
    </source>
</reference>
<evidence type="ECO:0000256" key="2">
    <source>
        <dbReference type="ARBA" id="ARBA00022512"/>
    </source>
</evidence>
<accession>A0A9W7SKV6</accession>
<dbReference type="InterPro" id="IPR001611">
    <property type="entry name" value="Leu-rich_rpt"/>
</dbReference>
<sequence length="320" mass="35299">MFTPSLSFLACSLLLSSPFTNADGKVKKGDGKKKADVPKHNEYLERDKKILLDWKAKNVVDDPFGWLANWSEHVDVCDFGRISCDPIPDGDGHLAVSGIDFNGALLGGPPGGMSIDPLVGGLNDLVFFHANTNNFSTGIRDDYSHLPYFQEMDISTNLFKGPFPLQFYTAKEIVFVDIRFNAFSGPIPREAFLVSLLALFFNDNQFTGTIPDTIGSADINYLNFGNNPITGTIPKDFPDQTDLLQVVLVGTELEGPIPEGPWKSTDLEFFYASETHLSGKIPESLCLLPKLDLINVTLTNIDKELGPACTKMQKKKKLFL</sequence>
<dbReference type="PANTHER" id="PTHR32093">
    <property type="entry name" value="LEUCINE-RICH REPEAT EXTENSIN-LIKE PROTEIN 3-RELATED"/>
    <property type="match status" value="1"/>
</dbReference>
<comment type="caution">
    <text evidence="11">The sequence shown here is derived from an EMBL/GenBank/DDBJ whole genome shotgun (WGS) entry which is preliminary data.</text>
</comment>
<keyword evidence="3" id="KW-0964">Secreted</keyword>
<organism evidence="11 12">
    <name type="scientific">Teratosphaeria destructans</name>
    <dbReference type="NCBI Taxonomy" id="418781"/>
    <lineage>
        <taxon>Eukaryota</taxon>
        <taxon>Fungi</taxon>
        <taxon>Dikarya</taxon>
        <taxon>Ascomycota</taxon>
        <taxon>Pezizomycotina</taxon>
        <taxon>Dothideomycetes</taxon>
        <taxon>Dothideomycetidae</taxon>
        <taxon>Mycosphaerellales</taxon>
        <taxon>Teratosphaeriaceae</taxon>
        <taxon>Teratosphaeria</taxon>
    </lineage>
</organism>
<keyword evidence="6" id="KW-0379">Hydroxylation</keyword>
<evidence type="ECO:0000256" key="1">
    <source>
        <dbReference type="ARBA" id="ARBA00004191"/>
    </source>
</evidence>
<evidence type="ECO:0000256" key="7">
    <source>
        <dbReference type="ARBA" id="ARBA00023316"/>
    </source>
</evidence>
<keyword evidence="12" id="KW-1185">Reference proteome</keyword>
<gene>
    <name evidence="11" type="ORF">Tdes44962_MAKER05301</name>
</gene>
<evidence type="ECO:0000256" key="6">
    <source>
        <dbReference type="ARBA" id="ARBA00023278"/>
    </source>
</evidence>
<evidence type="ECO:0000256" key="3">
    <source>
        <dbReference type="ARBA" id="ARBA00022525"/>
    </source>
</evidence>
<dbReference type="AlphaFoldDB" id="A0A9W7SKV6"/>
<keyword evidence="2" id="KW-0134">Cell wall</keyword>
<evidence type="ECO:0000313" key="11">
    <source>
        <dbReference type="EMBL" id="KAH9819355.1"/>
    </source>
</evidence>
<feature type="signal peptide" evidence="9">
    <location>
        <begin position="1"/>
        <end position="22"/>
    </location>
</feature>
<feature type="domain" description="Leucine-rich repeat-containing N-terminal plant-type" evidence="10">
    <location>
        <begin position="45"/>
        <end position="85"/>
    </location>
</feature>
<evidence type="ECO:0000256" key="8">
    <source>
        <dbReference type="ARBA" id="ARBA00041871"/>
    </source>
</evidence>
<evidence type="ECO:0000256" key="9">
    <source>
        <dbReference type="SAM" id="SignalP"/>
    </source>
</evidence>
<feature type="chain" id="PRO_5040764578" description="Cell wall hydroxyproline-rich glycoprotein" evidence="9">
    <location>
        <begin position="23"/>
        <end position="320"/>
    </location>
</feature>
<dbReference type="PANTHER" id="PTHR32093:SF131">
    <property type="entry name" value="LEUCINE-RICH REPEAT-CONTAINING N-TERMINAL PLANT-TYPE DOMAIN-CONTAINING PROTEIN"/>
    <property type="match status" value="1"/>
</dbReference>
<keyword evidence="4 9" id="KW-0732">Signal</keyword>
<dbReference type="InterPro" id="IPR032675">
    <property type="entry name" value="LRR_dom_sf"/>
</dbReference>
<evidence type="ECO:0000313" key="12">
    <source>
        <dbReference type="Proteomes" id="UP001138500"/>
    </source>
</evidence>
<dbReference type="Pfam" id="PF00560">
    <property type="entry name" value="LRR_1"/>
    <property type="match status" value="1"/>
</dbReference>
<name>A0A9W7SKV6_9PEZI</name>
<dbReference type="InterPro" id="IPR051582">
    <property type="entry name" value="LRR_extensin-like_regulator"/>
</dbReference>
<dbReference type="Gene3D" id="3.80.10.10">
    <property type="entry name" value="Ribonuclease Inhibitor"/>
    <property type="match status" value="2"/>
</dbReference>